<proteinExistence type="predicted"/>
<organism evidence="1 2">
    <name type="scientific">Skermanella stibiiresistens SB22</name>
    <dbReference type="NCBI Taxonomy" id="1385369"/>
    <lineage>
        <taxon>Bacteria</taxon>
        <taxon>Pseudomonadati</taxon>
        <taxon>Pseudomonadota</taxon>
        <taxon>Alphaproteobacteria</taxon>
        <taxon>Rhodospirillales</taxon>
        <taxon>Azospirillaceae</taxon>
        <taxon>Skermanella</taxon>
    </lineage>
</organism>
<dbReference type="STRING" id="1385369.N825_32960"/>
<name>W9H3H7_9PROT</name>
<comment type="caution">
    <text evidence="1">The sequence shown here is derived from an EMBL/GenBank/DDBJ whole genome shotgun (WGS) entry which is preliminary data.</text>
</comment>
<evidence type="ECO:0000313" key="2">
    <source>
        <dbReference type="Proteomes" id="UP000019486"/>
    </source>
</evidence>
<reference evidence="1 2" key="1">
    <citation type="submission" date="2013-08" db="EMBL/GenBank/DDBJ databases">
        <title>The genome sequence of Skermanella stibiiresistens.</title>
        <authorList>
            <person name="Zhu W."/>
            <person name="Wang G."/>
        </authorList>
    </citation>
    <scope>NUCLEOTIDE SEQUENCE [LARGE SCALE GENOMIC DNA]</scope>
    <source>
        <strain evidence="1 2">SB22</strain>
    </source>
</reference>
<accession>W9H3H7</accession>
<dbReference type="Proteomes" id="UP000019486">
    <property type="component" value="Unassembled WGS sequence"/>
</dbReference>
<protein>
    <submittedName>
        <fullName evidence="1">Uncharacterized protein</fullName>
    </submittedName>
</protein>
<sequence length="50" mass="5577">MCEYPGYGRAEMDANTVGRTIWTIVLSRKNALFAGSGGDGRQWTIFPRLL</sequence>
<dbReference type="EMBL" id="AVFL01000006">
    <property type="protein sequence ID" value="EWY40740.1"/>
    <property type="molecule type" value="Genomic_DNA"/>
</dbReference>
<gene>
    <name evidence="1" type="ORF">N825_32960</name>
</gene>
<dbReference type="AlphaFoldDB" id="W9H3H7"/>
<evidence type="ECO:0000313" key="1">
    <source>
        <dbReference type="EMBL" id="EWY40740.1"/>
    </source>
</evidence>
<keyword evidence="2" id="KW-1185">Reference proteome</keyword>